<evidence type="ECO:0000313" key="3">
    <source>
        <dbReference type="Proteomes" id="UP000250557"/>
    </source>
</evidence>
<dbReference type="Proteomes" id="UP000251402">
    <property type="component" value="Chromosome"/>
</dbReference>
<dbReference type="RefSeq" id="WP_112571070.1">
    <property type="nucleotide sequence ID" value="NZ_CP043450.1"/>
</dbReference>
<reference evidence="2 3" key="1">
    <citation type="submission" date="2019-08" db="EMBL/GenBank/DDBJ databases">
        <title>Comparative genome analysis confer to the adaptation heavy metal polluted environment.</title>
        <authorList>
            <person name="Li Y."/>
        </authorList>
    </citation>
    <scope>NUCLEOTIDE SEQUENCE [LARGE SCALE GENOMIC DNA]</scope>
    <source>
        <strain evidence="2">P1</strain>
        <strain evidence="1 3">P2</strain>
    </source>
</reference>
<dbReference type="Proteomes" id="UP000250557">
    <property type="component" value="Chromosome"/>
</dbReference>
<accession>A0A364WRC6</accession>
<evidence type="ECO:0000313" key="1">
    <source>
        <dbReference type="EMBL" id="QEM06191.1"/>
    </source>
</evidence>
<dbReference type="AlphaFoldDB" id="A0A364WRC6"/>
<gene>
    <name evidence="2" type="ORF">DEO27_028070</name>
    <name evidence="1" type="ORF">DIU31_022715</name>
</gene>
<dbReference type="OrthoDB" id="799951at2"/>
<dbReference type="EMBL" id="CP043451">
    <property type="protein sequence ID" value="QEM06191.1"/>
    <property type="molecule type" value="Genomic_DNA"/>
</dbReference>
<evidence type="ECO:0000313" key="2">
    <source>
        <dbReference type="EMBL" id="QEM13708.1"/>
    </source>
</evidence>
<keyword evidence="4" id="KW-1185">Reference proteome</keyword>
<sequence length="85" mass="10173">MSNELSLLERKIEDLFGEEPFNEVDEELFRWLMFAYFDKGSNIKNLDSPNFEMFRDKLAVLIDAVYLWHQGRMKLEKLNNNPLSQ</sequence>
<protein>
    <submittedName>
        <fullName evidence="2">Uncharacterized protein</fullName>
    </submittedName>
</protein>
<dbReference type="EMBL" id="CP043450">
    <property type="protein sequence ID" value="QEM13708.1"/>
    <property type="molecule type" value="Genomic_DNA"/>
</dbReference>
<organism evidence="2 4">
    <name type="scientific">Mucilaginibacter rubeus</name>
    <dbReference type="NCBI Taxonomy" id="2027860"/>
    <lineage>
        <taxon>Bacteria</taxon>
        <taxon>Pseudomonadati</taxon>
        <taxon>Bacteroidota</taxon>
        <taxon>Sphingobacteriia</taxon>
        <taxon>Sphingobacteriales</taxon>
        <taxon>Sphingobacteriaceae</taxon>
        <taxon>Mucilaginibacter</taxon>
    </lineage>
</organism>
<dbReference type="KEGG" id="mrub:DEO27_028070"/>
<name>A0A364WRC6_9SPHI</name>
<evidence type="ECO:0000313" key="4">
    <source>
        <dbReference type="Proteomes" id="UP000251402"/>
    </source>
</evidence>
<proteinExistence type="predicted"/>